<accession>A0A3N4RX66</accession>
<evidence type="ECO:0000256" key="2">
    <source>
        <dbReference type="SAM" id="SignalP"/>
    </source>
</evidence>
<gene>
    <name evidence="3" type="ORF">EDD38_4015</name>
</gene>
<feature type="compositionally biased region" description="Low complexity" evidence="1">
    <location>
        <begin position="42"/>
        <end position="65"/>
    </location>
</feature>
<feature type="chain" id="PRO_5039276658" description="DUF4232 domain-containing protein" evidence="2">
    <location>
        <begin position="22"/>
        <end position="243"/>
    </location>
</feature>
<evidence type="ECO:0000313" key="4">
    <source>
        <dbReference type="Proteomes" id="UP000266906"/>
    </source>
</evidence>
<keyword evidence="2" id="KW-0732">Signal</keyword>
<organism evidence="3 4">
    <name type="scientific">Kitasatospora cineracea</name>
    <dbReference type="NCBI Taxonomy" id="88074"/>
    <lineage>
        <taxon>Bacteria</taxon>
        <taxon>Bacillati</taxon>
        <taxon>Actinomycetota</taxon>
        <taxon>Actinomycetes</taxon>
        <taxon>Kitasatosporales</taxon>
        <taxon>Streptomycetaceae</taxon>
        <taxon>Kitasatospora</taxon>
    </lineage>
</organism>
<keyword evidence="4" id="KW-1185">Reference proteome</keyword>
<feature type="signal peptide" evidence="2">
    <location>
        <begin position="1"/>
        <end position="21"/>
    </location>
</feature>
<comment type="caution">
    <text evidence="3">The sequence shown here is derived from an EMBL/GenBank/DDBJ whole genome shotgun (WGS) entry which is preliminary data.</text>
</comment>
<evidence type="ECO:0000256" key="1">
    <source>
        <dbReference type="SAM" id="MobiDB-lite"/>
    </source>
</evidence>
<evidence type="ECO:0000313" key="3">
    <source>
        <dbReference type="EMBL" id="RPE35661.1"/>
    </source>
</evidence>
<dbReference type="PROSITE" id="PS51257">
    <property type="entry name" value="PROKAR_LIPOPROTEIN"/>
    <property type="match status" value="1"/>
</dbReference>
<name>A0A3N4RX66_9ACTN</name>
<protein>
    <recommendedName>
        <fullName evidence="5">DUF4232 domain-containing protein</fullName>
    </recommendedName>
</protein>
<feature type="region of interest" description="Disordered" evidence="1">
    <location>
        <begin position="42"/>
        <end position="74"/>
    </location>
</feature>
<dbReference type="RefSeq" id="WP_123819021.1">
    <property type="nucleotide sequence ID" value="NZ_RKQG01000001.1"/>
</dbReference>
<dbReference type="Proteomes" id="UP000266906">
    <property type="component" value="Unassembled WGS sequence"/>
</dbReference>
<reference evidence="3 4" key="1">
    <citation type="submission" date="2018-11" db="EMBL/GenBank/DDBJ databases">
        <title>Sequencing the genomes of 1000 actinobacteria strains.</title>
        <authorList>
            <person name="Klenk H.-P."/>
        </authorList>
    </citation>
    <scope>NUCLEOTIDE SEQUENCE [LARGE SCALE GENOMIC DNA]</scope>
    <source>
        <strain evidence="3 4">DSM 44781</strain>
    </source>
</reference>
<dbReference type="EMBL" id="RKQG01000001">
    <property type="protein sequence ID" value="RPE35661.1"/>
    <property type="molecule type" value="Genomic_DNA"/>
</dbReference>
<proteinExistence type="predicted"/>
<sequence length="243" mass="24129">MNVRKPVALAALAACAVLALTACDPEDSGSAAPAASTAASAPGAAPAASTAPSGGTGGSTAAPAGNTGGTGGTGGTVAADMPICGNSEKESDVKAELTLDKSADPRVNGIIKLTNTSGHDCVVYGGPDLRINHVPTTFMKLKSGVLGAGSFATDKAHGTVLRPGVPVYQAVSWLSSPPVAANATCATGDVLELVRNGEVLALQMQVKDGRYCPIAEEGSDQIQIGVPKAGEAEARAQWKHDGK</sequence>
<dbReference type="AlphaFoldDB" id="A0A3N4RX66"/>
<evidence type="ECO:0008006" key="5">
    <source>
        <dbReference type="Google" id="ProtNLM"/>
    </source>
</evidence>